<name>K5X0Q1_AGABU</name>
<dbReference type="KEGG" id="abp:AGABI1DRAFT113028"/>
<dbReference type="HOGENOM" id="CLU_2885257_0_0_1"/>
<keyword evidence="2" id="KW-1185">Reference proteome</keyword>
<evidence type="ECO:0000313" key="2">
    <source>
        <dbReference type="Proteomes" id="UP000008493"/>
    </source>
</evidence>
<gene>
    <name evidence="1" type="ORF">AGABI1DRAFT_113028</name>
</gene>
<dbReference type="GeneID" id="18823854"/>
<reference evidence="2" key="1">
    <citation type="journal article" date="2012" name="Proc. Natl. Acad. Sci. U.S.A.">
        <title>Genome sequence of the button mushroom Agaricus bisporus reveals mechanisms governing adaptation to a humic-rich ecological niche.</title>
        <authorList>
            <person name="Morin E."/>
            <person name="Kohler A."/>
            <person name="Baker A.R."/>
            <person name="Foulongne-Oriol M."/>
            <person name="Lombard V."/>
            <person name="Nagy L.G."/>
            <person name="Ohm R.A."/>
            <person name="Patyshakuliyeva A."/>
            <person name="Brun A."/>
            <person name="Aerts A.L."/>
            <person name="Bailey A.M."/>
            <person name="Billette C."/>
            <person name="Coutinho P.M."/>
            <person name="Deakin G."/>
            <person name="Doddapaneni H."/>
            <person name="Floudas D."/>
            <person name="Grimwood J."/>
            <person name="Hilden K."/>
            <person name="Kuees U."/>
            <person name="LaButti K.M."/>
            <person name="Lapidus A."/>
            <person name="Lindquist E.A."/>
            <person name="Lucas S.M."/>
            <person name="Murat C."/>
            <person name="Riley R.W."/>
            <person name="Salamov A.A."/>
            <person name="Schmutz J."/>
            <person name="Subramanian V."/>
            <person name="Woesten H.A.B."/>
            <person name="Xu J."/>
            <person name="Eastwood D.C."/>
            <person name="Foster G.D."/>
            <person name="Sonnenberg A.S."/>
            <person name="Cullen D."/>
            <person name="de Vries R.P."/>
            <person name="Lundell T."/>
            <person name="Hibbett D.S."/>
            <person name="Henrissat B."/>
            <person name="Burton K.S."/>
            <person name="Kerrigan R.W."/>
            <person name="Challen M.P."/>
            <person name="Grigoriev I.V."/>
            <person name="Martin F."/>
        </authorList>
    </citation>
    <scope>NUCLEOTIDE SEQUENCE [LARGE SCALE GENOMIC DNA]</scope>
    <source>
        <strain evidence="2">JB137-S8 / ATCC MYA-4627 / FGSC 10392</strain>
    </source>
</reference>
<dbReference type="Proteomes" id="UP000008493">
    <property type="component" value="Unassembled WGS sequence"/>
</dbReference>
<organism evidence="1 2">
    <name type="scientific">Agaricus bisporus var. burnettii (strain JB137-S8 / ATCC MYA-4627 / FGSC 10392)</name>
    <name type="common">White button mushroom</name>
    <dbReference type="NCBI Taxonomy" id="597362"/>
    <lineage>
        <taxon>Eukaryota</taxon>
        <taxon>Fungi</taxon>
        <taxon>Dikarya</taxon>
        <taxon>Basidiomycota</taxon>
        <taxon>Agaricomycotina</taxon>
        <taxon>Agaricomycetes</taxon>
        <taxon>Agaricomycetidae</taxon>
        <taxon>Agaricales</taxon>
        <taxon>Agaricineae</taxon>
        <taxon>Agaricaceae</taxon>
        <taxon>Agaricus</taxon>
    </lineage>
</organism>
<protein>
    <submittedName>
        <fullName evidence="1">Uncharacterized protein</fullName>
    </submittedName>
</protein>
<dbReference type="RefSeq" id="XP_007328816.1">
    <property type="nucleotide sequence ID" value="XM_007328754.1"/>
</dbReference>
<accession>K5X0Q1</accession>
<dbReference type="AlphaFoldDB" id="K5X0Q1"/>
<dbReference type="EMBL" id="JH971388">
    <property type="protein sequence ID" value="EKM81386.1"/>
    <property type="molecule type" value="Genomic_DNA"/>
</dbReference>
<sequence length="63" mass="7308">MEGLERGQLEVLEGRFSGNRVHSAGMQSLKMFKNDRFGERRTIQLPSGIRRALHEVWALVKKR</sequence>
<proteinExistence type="predicted"/>
<evidence type="ECO:0000313" key="1">
    <source>
        <dbReference type="EMBL" id="EKM81386.1"/>
    </source>
</evidence>
<dbReference type="InParanoid" id="K5X0Q1"/>